<organism evidence="11 12">
    <name type="scientific">Kitasatospora griseola</name>
    <name type="common">Streptomyces griseolosporeus</name>
    <dbReference type="NCBI Taxonomy" id="2064"/>
    <lineage>
        <taxon>Bacteria</taxon>
        <taxon>Bacillati</taxon>
        <taxon>Actinomycetota</taxon>
        <taxon>Actinomycetes</taxon>
        <taxon>Kitasatosporales</taxon>
        <taxon>Streptomycetaceae</taxon>
        <taxon>Kitasatospora</taxon>
    </lineage>
</organism>
<accession>A0A0D0PQV9</accession>
<dbReference type="GO" id="GO:0032993">
    <property type="term" value="C:protein-DNA complex"/>
    <property type="evidence" value="ECO:0007669"/>
    <property type="project" value="TreeGrafter"/>
</dbReference>
<keyword evidence="6 11" id="KW-0808">Transferase</keyword>
<evidence type="ECO:0000256" key="7">
    <source>
        <dbReference type="ARBA" id="ARBA00022763"/>
    </source>
</evidence>
<dbReference type="FunFam" id="1.10.340.30:FF:000004">
    <property type="entry name" value="DNA-3-methyladenine glycosylase II"/>
    <property type="match status" value="1"/>
</dbReference>
<dbReference type="SUPFAM" id="SSF46767">
    <property type="entry name" value="Methylated DNA-protein cysteine methyltransferase, C-terminal domain"/>
    <property type="match status" value="1"/>
</dbReference>
<feature type="domain" description="HhH-GPD" evidence="10">
    <location>
        <begin position="231"/>
        <end position="389"/>
    </location>
</feature>
<comment type="catalytic activity">
    <reaction evidence="1">
        <text>Hydrolysis of alkylated DNA, releasing 3-methyladenine, 3-methylguanine, 7-methylguanine and 7-methyladenine.</text>
        <dbReference type="EC" id="3.2.2.21"/>
    </reaction>
</comment>
<dbReference type="InterPro" id="IPR051912">
    <property type="entry name" value="Alkylbase_DNA_Glycosylase/TA"/>
</dbReference>
<keyword evidence="7" id="KW-0227">DNA damage</keyword>
<evidence type="ECO:0000256" key="3">
    <source>
        <dbReference type="ARBA" id="ARBA00008711"/>
    </source>
</evidence>
<dbReference type="GO" id="GO:0043916">
    <property type="term" value="F:DNA-7-methylguanine glycosylase activity"/>
    <property type="evidence" value="ECO:0007669"/>
    <property type="project" value="TreeGrafter"/>
</dbReference>
<dbReference type="GO" id="GO:0003908">
    <property type="term" value="F:methylated-DNA-[protein]-cysteine S-methyltransferase activity"/>
    <property type="evidence" value="ECO:0007669"/>
    <property type="project" value="UniProtKB-EC"/>
</dbReference>
<dbReference type="PROSITE" id="PS00374">
    <property type="entry name" value="MGMT"/>
    <property type="match status" value="1"/>
</dbReference>
<dbReference type="InterPro" id="IPR011257">
    <property type="entry name" value="DNA_glycosylase"/>
</dbReference>
<dbReference type="GO" id="GO:0005737">
    <property type="term" value="C:cytoplasm"/>
    <property type="evidence" value="ECO:0007669"/>
    <property type="project" value="TreeGrafter"/>
</dbReference>
<dbReference type="GO" id="GO:0008725">
    <property type="term" value="F:DNA-3-methyladenine glycosylase activity"/>
    <property type="evidence" value="ECO:0007669"/>
    <property type="project" value="TreeGrafter"/>
</dbReference>
<dbReference type="GO" id="GO:0006285">
    <property type="term" value="P:base-excision repair, AP site formation"/>
    <property type="evidence" value="ECO:0007669"/>
    <property type="project" value="TreeGrafter"/>
</dbReference>
<evidence type="ECO:0000256" key="2">
    <source>
        <dbReference type="ARBA" id="ARBA00001286"/>
    </source>
</evidence>
<dbReference type="InterPro" id="IPR014048">
    <property type="entry name" value="MethylDNA_cys_MeTrfase_DNA-bd"/>
</dbReference>
<dbReference type="CDD" id="cd06445">
    <property type="entry name" value="ATase"/>
    <property type="match status" value="1"/>
</dbReference>
<dbReference type="NCBIfam" id="TIGR00589">
    <property type="entry name" value="ogt"/>
    <property type="match status" value="1"/>
</dbReference>
<dbReference type="EMBL" id="JXZB01000004">
    <property type="protein sequence ID" value="KIQ62762.1"/>
    <property type="molecule type" value="Genomic_DNA"/>
</dbReference>
<evidence type="ECO:0000256" key="4">
    <source>
        <dbReference type="ARBA" id="ARBA00010817"/>
    </source>
</evidence>
<comment type="similarity">
    <text evidence="4">Belongs to the alkylbase DNA glycosidase AlkA family.</text>
</comment>
<dbReference type="GO" id="GO:0032131">
    <property type="term" value="F:alkylated DNA binding"/>
    <property type="evidence" value="ECO:0007669"/>
    <property type="project" value="TreeGrafter"/>
</dbReference>
<dbReference type="PANTHER" id="PTHR43003:SF5">
    <property type="entry name" value="DNA-3-METHYLADENINE GLYCOSYLASE"/>
    <property type="match status" value="1"/>
</dbReference>
<dbReference type="PATRIC" id="fig|2064.6.peg.5912"/>
<dbReference type="SMART" id="SM00478">
    <property type="entry name" value="ENDO3c"/>
    <property type="match status" value="1"/>
</dbReference>
<protein>
    <submittedName>
        <fullName evidence="11">Cysteine methyltransferase</fullName>
    </submittedName>
</protein>
<dbReference type="Proteomes" id="UP000032066">
    <property type="component" value="Unassembled WGS sequence"/>
</dbReference>
<dbReference type="Pfam" id="PF01035">
    <property type="entry name" value="DNA_binding_1"/>
    <property type="match status" value="1"/>
</dbReference>
<evidence type="ECO:0000256" key="6">
    <source>
        <dbReference type="ARBA" id="ARBA00022679"/>
    </source>
</evidence>
<dbReference type="InterPro" id="IPR036217">
    <property type="entry name" value="MethylDNA_cys_MeTrfase_DNAb"/>
</dbReference>
<keyword evidence="5 11" id="KW-0489">Methyltransferase</keyword>
<comment type="caution">
    <text evidence="11">The sequence shown here is derived from an EMBL/GenBank/DDBJ whole genome shotgun (WGS) entry which is preliminary data.</text>
</comment>
<evidence type="ECO:0000313" key="11">
    <source>
        <dbReference type="EMBL" id="KIQ62762.1"/>
    </source>
</evidence>
<sequence length="397" mass="41620">MKHGFTLFDTAIGECGIAWNERGVVCVALPGDDRERTREHAARAVPGAAEATPPPAVRAAAADIALHLRGGDSDLSAIGLDMSGVSPFHRQVYELARSIPPGRTLTYGEVAEQLGRPGAARAVGQALGRNPFAVVVPCHRVVAAGGKPGGFSASGGVTTKLGLLALERAAEAGALPTGPAPDGFRFDPAAAVAYLRGSDPGLAGVIDAVGPFTMELNATASVFSALAEAIVFQQLSIKAAATIHGRLCALLLPGPGLVLRPEHVLGATDEQLRSVGLSRPKIAALRDLAHKVDSGALPELAAVGAMEDEGVVACLSSVRGIGRWSAQMFLMFRLGRADVLPVDDLGLRSGFARVFRLAEQASRQQIEERAALWRPYRSVATWYLWQSLELTERGLPV</sequence>
<dbReference type="GO" id="GO:0032259">
    <property type="term" value="P:methylation"/>
    <property type="evidence" value="ECO:0007669"/>
    <property type="project" value="UniProtKB-KW"/>
</dbReference>
<evidence type="ECO:0000259" key="10">
    <source>
        <dbReference type="SMART" id="SM00478"/>
    </source>
</evidence>
<proteinExistence type="inferred from homology"/>
<comment type="catalytic activity">
    <reaction evidence="9">
        <text>a 6-O-methyl-2'-deoxyguanosine in DNA + L-cysteinyl-[protein] = S-methyl-L-cysteinyl-[protein] + a 2'-deoxyguanosine in DNA</text>
        <dbReference type="Rhea" id="RHEA:24000"/>
        <dbReference type="Rhea" id="RHEA-COMP:10131"/>
        <dbReference type="Rhea" id="RHEA-COMP:10132"/>
        <dbReference type="Rhea" id="RHEA-COMP:11367"/>
        <dbReference type="Rhea" id="RHEA-COMP:11368"/>
        <dbReference type="ChEBI" id="CHEBI:29950"/>
        <dbReference type="ChEBI" id="CHEBI:82612"/>
        <dbReference type="ChEBI" id="CHEBI:85445"/>
        <dbReference type="ChEBI" id="CHEBI:85448"/>
        <dbReference type="EC" id="2.1.1.63"/>
    </reaction>
</comment>
<dbReference type="InterPro" id="IPR036631">
    <property type="entry name" value="MGMT_N_sf"/>
</dbReference>
<dbReference type="OrthoDB" id="9811249at2"/>
<dbReference type="AlphaFoldDB" id="A0A0D0PQV9"/>
<dbReference type="STRING" id="2064.TR51_27860"/>
<dbReference type="Gene3D" id="1.10.1670.40">
    <property type="match status" value="1"/>
</dbReference>
<dbReference type="Pfam" id="PF00730">
    <property type="entry name" value="HhH-GPD"/>
    <property type="match status" value="1"/>
</dbReference>
<comment type="catalytic activity">
    <reaction evidence="2">
        <text>a 4-O-methyl-thymidine in DNA + L-cysteinyl-[protein] = a thymidine in DNA + S-methyl-L-cysteinyl-[protein]</text>
        <dbReference type="Rhea" id="RHEA:53428"/>
        <dbReference type="Rhea" id="RHEA-COMP:10131"/>
        <dbReference type="Rhea" id="RHEA-COMP:10132"/>
        <dbReference type="Rhea" id="RHEA-COMP:13555"/>
        <dbReference type="Rhea" id="RHEA-COMP:13556"/>
        <dbReference type="ChEBI" id="CHEBI:29950"/>
        <dbReference type="ChEBI" id="CHEBI:82612"/>
        <dbReference type="ChEBI" id="CHEBI:137386"/>
        <dbReference type="ChEBI" id="CHEBI:137387"/>
        <dbReference type="EC" id="2.1.1.63"/>
    </reaction>
</comment>
<evidence type="ECO:0000256" key="9">
    <source>
        <dbReference type="ARBA" id="ARBA00049348"/>
    </source>
</evidence>
<dbReference type="InterPro" id="IPR001497">
    <property type="entry name" value="MethylDNA_cys_MeTrfase_AS"/>
</dbReference>
<name>A0A0D0PQV9_KITGR</name>
<dbReference type="Gene3D" id="1.10.340.30">
    <property type="entry name" value="Hypothetical protein, domain 2"/>
    <property type="match status" value="1"/>
</dbReference>
<evidence type="ECO:0000256" key="1">
    <source>
        <dbReference type="ARBA" id="ARBA00000086"/>
    </source>
</evidence>
<gene>
    <name evidence="11" type="ORF">TR51_27860</name>
</gene>
<dbReference type="Gene3D" id="1.10.10.10">
    <property type="entry name" value="Winged helix-like DNA-binding domain superfamily/Winged helix DNA-binding domain"/>
    <property type="match status" value="1"/>
</dbReference>
<dbReference type="SUPFAM" id="SSF53155">
    <property type="entry name" value="Methylated DNA-protein cysteine methyltransferase domain"/>
    <property type="match status" value="1"/>
</dbReference>
<keyword evidence="12" id="KW-1185">Reference proteome</keyword>
<dbReference type="InterPro" id="IPR036388">
    <property type="entry name" value="WH-like_DNA-bd_sf"/>
</dbReference>
<dbReference type="FunFam" id="1.10.10.10:FF:000214">
    <property type="entry name" value="Methylated-DNA--protein-cysteine methyltransferase"/>
    <property type="match status" value="1"/>
</dbReference>
<keyword evidence="8" id="KW-0234">DNA repair</keyword>
<dbReference type="InterPro" id="IPR003265">
    <property type="entry name" value="HhH-GPD_domain"/>
</dbReference>
<evidence type="ECO:0000256" key="8">
    <source>
        <dbReference type="ARBA" id="ARBA00023204"/>
    </source>
</evidence>
<dbReference type="SUPFAM" id="SSF48150">
    <property type="entry name" value="DNA-glycosylase"/>
    <property type="match status" value="1"/>
</dbReference>
<reference evidence="11 12" key="1">
    <citation type="submission" date="2015-02" db="EMBL/GenBank/DDBJ databases">
        <title>Draft genome sequence of Kitasatospora griseola MF730-N6, a bafilomycin, terpentecin and satosporin producer.</title>
        <authorList>
            <person name="Arens J.C."/>
            <person name="Haltli B."/>
            <person name="Kerr R.G."/>
        </authorList>
    </citation>
    <scope>NUCLEOTIDE SEQUENCE [LARGE SCALE GENOMIC DNA]</scope>
    <source>
        <strain evidence="11 12">MF730-N6</strain>
    </source>
</reference>
<evidence type="ECO:0000256" key="5">
    <source>
        <dbReference type="ARBA" id="ARBA00022603"/>
    </source>
</evidence>
<dbReference type="RefSeq" id="WP_043915005.1">
    <property type="nucleotide sequence ID" value="NZ_JXZB01000004.1"/>
</dbReference>
<dbReference type="CDD" id="cd00056">
    <property type="entry name" value="ENDO3c"/>
    <property type="match status" value="1"/>
</dbReference>
<comment type="similarity">
    <text evidence="3">Belongs to the MGMT family.</text>
</comment>
<evidence type="ECO:0000313" key="12">
    <source>
        <dbReference type="Proteomes" id="UP000032066"/>
    </source>
</evidence>
<dbReference type="GO" id="GO:0006307">
    <property type="term" value="P:DNA alkylation repair"/>
    <property type="evidence" value="ECO:0007669"/>
    <property type="project" value="TreeGrafter"/>
</dbReference>
<dbReference type="PANTHER" id="PTHR43003">
    <property type="entry name" value="DNA-3-METHYLADENINE GLYCOSYLASE"/>
    <property type="match status" value="1"/>
</dbReference>